<dbReference type="HOGENOM" id="CLU_963674_0_0_1"/>
<accession>C5MBK7</accession>
<proteinExistence type="predicted"/>
<organism evidence="2 3">
    <name type="scientific">Candida tropicalis (strain ATCC MYA-3404 / T1)</name>
    <name type="common">Yeast</name>
    <dbReference type="NCBI Taxonomy" id="294747"/>
    <lineage>
        <taxon>Eukaryota</taxon>
        <taxon>Fungi</taxon>
        <taxon>Dikarya</taxon>
        <taxon>Ascomycota</taxon>
        <taxon>Saccharomycotina</taxon>
        <taxon>Pichiomycetes</taxon>
        <taxon>Debaryomycetaceae</taxon>
        <taxon>Candida/Lodderomyces clade</taxon>
        <taxon>Candida</taxon>
    </lineage>
</organism>
<sequence>MVVWVGLDFFIFVCFFFFATVMNGISILLTIVVLTTSKIIELPEVNQSPKEIKQQGKLKYFLEDSTNEYLTYRSFPTELSFITSKYYQQQHSNNNKNDSLIHINETNSTYLFRPTINNQELIEIKFDSFNYIIENIPISGCMRKTNSSSSITLVRSIGIGIFYFPNDLFIGGDYYLLATSLDFGLNGINLVGYNSFTITCRSDINGIIQMFKNVKLLNIKSKFRKIIIDKKKKKFMILERWKQILGNLKRKELGVLMFDLNMNQELPYCESRKEYLQCNVIH</sequence>
<dbReference type="AlphaFoldDB" id="C5MBK7"/>
<reference evidence="2 3" key="1">
    <citation type="journal article" date="2009" name="Nature">
        <title>Evolution of pathogenicity and sexual reproduction in eight Candida genomes.</title>
        <authorList>
            <person name="Butler G."/>
            <person name="Rasmussen M.D."/>
            <person name="Lin M.F."/>
            <person name="Santos M.A."/>
            <person name="Sakthikumar S."/>
            <person name="Munro C.A."/>
            <person name="Rheinbay E."/>
            <person name="Grabherr M."/>
            <person name="Forche A."/>
            <person name="Reedy J.L."/>
            <person name="Agrafioti I."/>
            <person name="Arnaud M.B."/>
            <person name="Bates S."/>
            <person name="Brown A.J."/>
            <person name="Brunke S."/>
            <person name="Costanzo M.C."/>
            <person name="Fitzpatrick D.A."/>
            <person name="de Groot P.W."/>
            <person name="Harris D."/>
            <person name="Hoyer L.L."/>
            <person name="Hube B."/>
            <person name="Klis F.M."/>
            <person name="Kodira C."/>
            <person name="Lennard N."/>
            <person name="Logue M.E."/>
            <person name="Martin R."/>
            <person name="Neiman A.M."/>
            <person name="Nikolaou E."/>
            <person name="Quail M.A."/>
            <person name="Quinn J."/>
            <person name="Santos M.C."/>
            <person name="Schmitzberger F.F."/>
            <person name="Sherlock G."/>
            <person name="Shah P."/>
            <person name="Silverstein K.A."/>
            <person name="Skrzypek M.S."/>
            <person name="Soll D."/>
            <person name="Staggs R."/>
            <person name="Stansfield I."/>
            <person name="Stumpf M.P."/>
            <person name="Sudbery P.E."/>
            <person name="Srikantha T."/>
            <person name="Zeng Q."/>
            <person name="Berman J."/>
            <person name="Berriman M."/>
            <person name="Heitman J."/>
            <person name="Gow N.A."/>
            <person name="Lorenz M.C."/>
            <person name="Birren B.W."/>
            <person name="Kellis M."/>
            <person name="Cuomo C.A."/>
        </authorList>
    </citation>
    <scope>NUCLEOTIDE SEQUENCE [LARGE SCALE GENOMIC DNA]</scope>
    <source>
        <strain evidence="3">ATCC MYA-3404 / T1</strain>
    </source>
</reference>
<dbReference type="Proteomes" id="UP000002037">
    <property type="component" value="Unassembled WGS sequence"/>
</dbReference>
<evidence type="ECO:0000313" key="3">
    <source>
        <dbReference type="Proteomes" id="UP000002037"/>
    </source>
</evidence>
<gene>
    <name evidence="2" type="ORF">CTRG_03449</name>
</gene>
<keyword evidence="1" id="KW-1133">Transmembrane helix</keyword>
<keyword evidence="1" id="KW-0812">Transmembrane</keyword>
<feature type="transmembrane region" description="Helical" evidence="1">
    <location>
        <begin position="6"/>
        <end position="34"/>
    </location>
</feature>
<dbReference type="EMBL" id="GG692398">
    <property type="protein sequence ID" value="EER33024.1"/>
    <property type="molecule type" value="Genomic_DNA"/>
</dbReference>
<dbReference type="RefSeq" id="XP_002549152.1">
    <property type="nucleotide sequence ID" value="XM_002549106.1"/>
</dbReference>
<evidence type="ECO:0000313" key="2">
    <source>
        <dbReference type="EMBL" id="EER33024.1"/>
    </source>
</evidence>
<dbReference type="KEGG" id="ctp:CTRG_03449"/>
<keyword evidence="3" id="KW-1185">Reference proteome</keyword>
<keyword evidence="1" id="KW-0472">Membrane</keyword>
<name>C5MBK7_CANTT</name>
<evidence type="ECO:0000256" key="1">
    <source>
        <dbReference type="SAM" id="Phobius"/>
    </source>
</evidence>
<dbReference type="GeneID" id="8297973"/>
<dbReference type="VEuPathDB" id="FungiDB:CTRG_03449"/>
<dbReference type="OrthoDB" id="4022978at2759"/>
<protein>
    <submittedName>
        <fullName evidence="2">Uncharacterized protein</fullName>
    </submittedName>
</protein>